<dbReference type="AlphaFoldDB" id="A0A423SQ58"/>
<reference evidence="3 4" key="2">
    <citation type="submission" date="2019-01" db="EMBL/GenBank/DDBJ databases">
        <title>The decoding of complex shrimp genome reveals the adaptation for benthos swimmer, frequently molting mechanism and breeding impact on genome.</title>
        <authorList>
            <person name="Sun Y."/>
            <person name="Gao Y."/>
            <person name="Yu Y."/>
        </authorList>
    </citation>
    <scope>NUCLEOTIDE SEQUENCE [LARGE SCALE GENOMIC DNA]</scope>
    <source>
        <tissue evidence="3">Muscle</tissue>
    </source>
</reference>
<dbReference type="PANTHER" id="PTHR32026">
    <property type="entry name" value="METHYLTRANSFERASE-LIKE PROTEIN 24"/>
    <property type="match status" value="1"/>
</dbReference>
<dbReference type="PANTHER" id="PTHR32026:SF10">
    <property type="entry name" value="METHYLTRANSFERASE-LIKE PROTEIN 24-RELATED"/>
    <property type="match status" value="1"/>
</dbReference>
<evidence type="ECO:0000259" key="2">
    <source>
        <dbReference type="Pfam" id="PF13383"/>
    </source>
</evidence>
<accession>A0A423SQ58</accession>
<comment type="caution">
    <text evidence="3">The sequence shown here is derived from an EMBL/GenBank/DDBJ whole genome shotgun (WGS) entry which is preliminary data.</text>
</comment>
<proteinExistence type="predicted"/>
<evidence type="ECO:0000256" key="1">
    <source>
        <dbReference type="SAM" id="MobiDB-lite"/>
    </source>
</evidence>
<gene>
    <name evidence="3" type="ORF">C7M84_015640</name>
</gene>
<keyword evidence="4" id="KW-1185">Reference proteome</keyword>
<dbReference type="InterPro" id="IPR025714">
    <property type="entry name" value="Methyltranfer_dom"/>
</dbReference>
<reference evidence="3 4" key="1">
    <citation type="submission" date="2018-04" db="EMBL/GenBank/DDBJ databases">
        <authorList>
            <person name="Zhang X."/>
            <person name="Yuan J."/>
            <person name="Li F."/>
            <person name="Xiang J."/>
        </authorList>
    </citation>
    <scope>NUCLEOTIDE SEQUENCE [LARGE SCALE GENOMIC DNA]</scope>
    <source>
        <tissue evidence="3">Muscle</tissue>
    </source>
</reference>
<evidence type="ECO:0000313" key="4">
    <source>
        <dbReference type="Proteomes" id="UP000283509"/>
    </source>
</evidence>
<dbReference type="Proteomes" id="UP000283509">
    <property type="component" value="Unassembled WGS sequence"/>
</dbReference>
<dbReference type="OrthoDB" id="10006218at2759"/>
<feature type="domain" description="Methyltransferase" evidence="2">
    <location>
        <begin position="114"/>
        <end position="287"/>
    </location>
</feature>
<protein>
    <recommendedName>
        <fullName evidence="2">Methyltransferase domain-containing protein</fullName>
    </recommendedName>
</protein>
<evidence type="ECO:0000313" key="3">
    <source>
        <dbReference type="EMBL" id="ROT66342.1"/>
    </source>
</evidence>
<sequence length="389" mass="43593">MLFVFLVHHLTEDHVTSSSSLTIRYLDRNAIKEKGRYKGLYLPYIVFPLVGEMLHEGKVKEIYSTVERHFPALGVQIPAAVVKDYRASGEGPPGDAFANRTLAKIGDFFDYLRHPRLRCGKLKRMGGTYNCNGQGDLNGMDGHKYVCMDPSLELGGTKDPAGCLTLSYGVHTDASFDEGVAELPCEVHMFDVLNYDPLLAKEVEHVHFHLEGLAYKPSATYYNNLNITAHMDNILGHILKYNLDPRPINILKIDIEGNEWDALADAAKGGQKILELVGQIAIELHNVDLVQGLNYHWLDSKSPDQWLKVLQKRFDILMGLEDMGFRPPVYWKPHPNTHTLTPLLLPSPRTVLEQPPTHHTPNHPSSSFSPETWVSGPRVLGQPPPNTTP</sequence>
<dbReference type="Pfam" id="PF13383">
    <property type="entry name" value="Methyltransf_22"/>
    <property type="match status" value="1"/>
</dbReference>
<dbReference type="InterPro" id="IPR026913">
    <property type="entry name" value="METTL24"/>
</dbReference>
<organism evidence="3 4">
    <name type="scientific">Penaeus vannamei</name>
    <name type="common">Whiteleg shrimp</name>
    <name type="synonym">Litopenaeus vannamei</name>
    <dbReference type="NCBI Taxonomy" id="6689"/>
    <lineage>
        <taxon>Eukaryota</taxon>
        <taxon>Metazoa</taxon>
        <taxon>Ecdysozoa</taxon>
        <taxon>Arthropoda</taxon>
        <taxon>Crustacea</taxon>
        <taxon>Multicrustacea</taxon>
        <taxon>Malacostraca</taxon>
        <taxon>Eumalacostraca</taxon>
        <taxon>Eucarida</taxon>
        <taxon>Decapoda</taxon>
        <taxon>Dendrobranchiata</taxon>
        <taxon>Penaeoidea</taxon>
        <taxon>Penaeidae</taxon>
        <taxon>Penaeus</taxon>
    </lineage>
</organism>
<feature type="region of interest" description="Disordered" evidence="1">
    <location>
        <begin position="348"/>
        <end position="389"/>
    </location>
</feature>
<name>A0A423SQ58_PENVA</name>
<dbReference type="EMBL" id="QCYY01002955">
    <property type="protein sequence ID" value="ROT66342.1"/>
    <property type="molecule type" value="Genomic_DNA"/>
</dbReference>
<feature type="compositionally biased region" description="Low complexity" evidence="1">
    <location>
        <begin position="348"/>
        <end position="370"/>
    </location>
</feature>